<dbReference type="InterPro" id="IPR029068">
    <property type="entry name" value="Glyas_Bleomycin-R_OHBP_Dase"/>
</dbReference>
<proteinExistence type="predicted"/>
<dbReference type="Gene3D" id="3.10.180.10">
    <property type="entry name" value="2,3-Dihydroxybiphenyl 1,2-Dioxygenase, domain 1"/>
    <property type="match status" value="1"/>
</dbReference>
<dbReference type="PANTHER" id="PTHR39175">
    <property type="entry name" value="FAMILY PROTEIN, PUTATIVE (AFU_ORTHOLOGUE AFUA_3G15060)-RELATED"/>
    <property type="match status" value="1"/>
</dbReference>
<feature type="domain" description="VOC" evidence="2">
    <location>
        <begin position="26"/>
        <end position="140"/>
    </location>
</feature>
<dbReference type="InterPro" id="IPR037523">
    <property type="entry name" value="VOC_core"/>
</dbReference>
<dbReference type="PANTHER" id="PTHR39175:SF1">
    <property type="entry name" value="FAMILY PROTEIN, PUTATIVE (AFU_ORTHOLOGUE AFUA_3G15060)-RELATED"/>
    <property type="match status" value="1"/>
</dbReference>
<dbReference type="PROSITE" id="PS51819">
    <property type="entry name" value="VOC"/>
    <property type="match status" value="1"/>
</dbReference>
<evidence type="ECO:0000256" key="1">
    <source>
        <dbReference type="SAM" id="MobiDB-lite"/>
    </source>
</evidence>
<sequence>MAGATQGTEGSARGGSGAGEDTMAAEIHHVQVAIPAGGEERARGFYGGLLGFAELPKPANLARRGGVWFGTGNLDLHLGVDPAFRPATKAHIAYRVADLPALRRRLAEAGHTPVDDEPLPGYDRFYVDDPFGNRVELLEELCVVSTGR</sequence>
<gene>
    <name evidence="3" type="ORF">AVDCRST_MAG19-3557</name>
</gene>
<dbReference type="AlphaFoldDB" id="A0A6J4VGB9"/>
<dbReference type="SUPFAM" id="SSF54593">
    <property type="entry name" value="Glyoxalase/Bleomycin resistance protein/Dihydroxybiphenyl dioxygenase"/>
    <property type="match status" value="1"/>
</dbReference>
<name>A0A6J4VGB9_9BACT</name>
<evidence type="ECO:0000313" key="3">
    <source>
        <dbReference type="EMBL" id="CAA9577661.1"/>
    </source>
</evidence>
<evidence type="ECO:0000259" key="2">
    <source>
        <dbReference type="PROSITE" id="PS51819"/>
    </source>
</evidence>
<reference evidence="3" key="1">
    <citation type="submission" date="2020-02" db="EMBL/GenBank/DDBJ databases">
        <authorList>
            <person name="Meier V. D."/>
        </authorList>
    </citation>
    <scope>NUCLEOTIDE SEQUENCE</scope>
    <source>
        <strain evidence="3">AVDCRST_MAG19</strain>
    </source>
</reference>
<dbReference type="Pfam" id="PF18029">
    <property type="entry name" value="Glyoxalase_6"/>
    <property type="match status" value="1"/>
</dbReference>
<dbReference type="EMBL" id="CADCWL010000200">
    <property type="protein sequence ID" value="CAA9577661.1"/>
    <property type="molecule type" value="Genomic_DNA"/>
</dbReference>
<protein>
    <recommendedName>
        <fullName evidence="2">VOC domain-containing protein</fullName>
    </recommendedName>
</protein>
<dbReference type="InterPro" id="IPR041581">
    <property type="entry name" value="Glyoxalase_6"/>
</dbReference>
<accession>A0A6J4VGB9</accession>
<feature type="region of interest" description="Disordered" evidence="1">
    <location>
        <begin position="1"/>
        <end position="20"/>
    </location>
</feature>
<organism evidence="3">
    <name type="scientific">uncultured Thermomicrobiales bacterium</name>
    <dbReference type="NCBI Taxonomy" id="1645740"/>
    <lineage>
        <taxon>Bacteria</taxon>
        <taxon>Pseudomonadati</taxon>
        <taxon>Thermomicrobiota</taxon>
        <taxon>Thermomicrobia</taxon>
        <taxon>Thermomicrobiales</taxon>
        <taxon>environmental samples</taxon>
    </lineage>
</organism>